<dbReference type="AlphaFoldDB" id="A0A845QSJ8"/>
<dbReference type="Proteomes" id="UP000446866">
    <property type="component" value="Unassembled WGS sequence"/>
</dbReference>
<evidence type="ECO:0000256" key="1">
    <source>
        <dbReference type="ARBA" id="ARBA00009437"/>
    </source>
</evidence>
<dbReference type="Pfam" id="PF00126">
    <property type="entry name" value="HTH_1"/>
    <property type="match status" value="1"/>
</dbReference>
<dbReference type="InterPro" id="IPR000847">
    <property type="entry name" value="LysR_HTH_N"/>
</dbReference>
<dbReference type="GO" id="GO:0003677">
    <property type="term" value="F:DNA binding"/>
    <property type="evidence" value="ECO:0007669"/>
    <property type="project" value="UniProtKB-KW"/>
</dbReference>
<evidence type="ECO:0000256" key="4">
    <source>
        <dbReference type="ARBA" id="ARBA00023163"/>
    </source>
</evidence>
<keyword evidence="2" id="KW-0805">Transcription regulation</keyword>
<dbReference type="SUPFAM" id="SSF46785">
    <property type="entry name" value="Winged helix' DNA-binding domain"/>
    <property type="match status" value="1"/>
</dbReference>
<dbReference type="InterPro" id="IPR050950">
    <property type="entry name" value="HTH-type_LysR_regulators"/>
</dbReference>
<dbReference type="SUPFAM" id="SSF53850">
    <property type="entry name" value="Periplasmic binding protein-like II"/>
    <property type="match status" value="1"/>
</dbReference>
<keyword evidence="7" id="KW-1185">Reference proteome</keyword>
<comment type="caution">
    <text evidence="6">The sequence shown here is derived from an EMBL/GenBank/DDBJ whole genome shotgun (WGS) entry which is preliminary data.</text>
</comment>
<dbReference type="InterPro" id="IPR005119">
    <property type="entry name" value="LysR_subst-bd"/>
</dbReference>
<dbReference type="CDD" id="cd05466">
    <property type="entry name" value="PBP2_LTTR_substrate"/>
    <property type="match status" value="1"/>
</dbReference>
<dbReference type="InterPro" id="IPR036388">
    <property type="entry name" value="WH-like_DNA-bd_sf"/>
</dbReference>
<dbReference type="InterPro" id="IPR036390">
    <property type="entry name" value="WH_DNA-bd_sf"/>
</dbReference>
<evidence type="ECO:0000256" key="3">
    <source>
        <dbReference type="ARBA" id="ARBA00023125"/>
    </source>
</evidence>
<name>A0A845QSJ8_9FIRM</name>
<evidence type="ECO:0000313" key="7">
    <source>
        <dbReference type="Proteomes" id="UP000446866"/>
    </source>
</evidence>
<dbReference type="PANTHER" id="PTHR30419:SF8">
    <property type="entry name" value="NITROGEN ASSIMILATION TRANSCRIPTIONAL ACTIVATOR-RELATED"/>
    <property type="match status" value="1"/>
</dbReference>
<dbReference type="Gene3D" id="1.10.10.10">
    <property type="entry name" value="Winged helix-like DNA-binding domain superfamily/Winged helix DNA-binding domain"/>
    <property type="match status" value="1"/>
</dbReference>
<sequence>MVMRKTHNRRKEHAMELQQIYYVLEVAKHKSFSKAAEALYVSQSSISRRILALEKELNVRLFKRDTHSVSLTKDGEDFCHYAQTVTDTLKALQDHFRATKDYASAPLRIAVFPFYKMSNLRQLLNDYMARTPELSIDITVLDTHPALDLLEKGELDFAFIKGPIPSKSNLSFIELTKEFSYLLTKEDFLPGITSIHTDMISDLSLHIGRKNTPSQALAANYFQNHGISLKESPYDTYDADIILDLVRSASTNVLVSESIANKCTGNGIKAIPIDKDCSIALMSTYLVYPKSKGKTLRSAHTAFRSYILDSFQNN</sequence>
<protein>
    <submittedName>
        <fullName evidence="6">LysR family transcriptional regulator</fullName>
    </submittedName>
</protein>
<dbReference type="GO" id="GO:0003700">
    <property type="term" value="F:DNA-binding transcription factor activity"/>
    <property type="evidence" value="ECO:0007669"/>
    <property type="project" value="InterPro"/>
</dbReference>
<dbReference type="PRINTS" id="PR00039">
    <property type="entry name" value="HTHLYSR"/>
</dbReference>
<evidence type="ECO:0000256" key="2">
    <source>
        <dbReference type="ARBA" id="ARBA00023015"/>
    </source>
</evidence>
<dbReference type="Gene3D" id="3.40.190.290">
    <property type="match status" value="1"/>
</dbReference>
<dbReference type="GO" id="GO:0005829">
    <property type="term" value="C:cytosol"/>
    <property type="evidence" value="ECO:0007669"/>
    <property type="project" value="TreeGrafter"/>
</dbReference>
<organism evidence="6 7">
    <name type="scientific">Anaerotruncus colihominis</name>
    <dbReference type="NCBI Taxonomy" id="169435"/>
    <lineage>
        <taxon>Bacteria</taxon>
        <taxon>Bacillati</taxon>
        <taxon>Bacillota</taxon>
        <taxon>Clostridia</taxon>
        <taxon>Eubacteriales</taxon>
        <taxon>Oscillospiraceae</taxon>
        <taxon>Anaerotruncus</taxon>
    </lineage>
</organism>
<dbReference type="PANTHER" id="PTHR30419">
    <property type="entry name" value="HTH-TYPE TRANSCRIPTIONAL REGULATOR YBHD"/>
    <property type="match status" value="1"/>
</dbReference>
<feature type="domain" description="HTH lysR-type" evidence="5">
    <location>
        <begin position="15"/>
        <end position="72"/>
    </location>
</feature>
<dbReference type="FunFam" id="1.10.10.10:FF:000001">
    <property type="entry name" value="LysR family transcriptional regulator"/>
    <property type="match status" value="1"/>
</dbReference>
<dbReference type="PROSITE" id="PS50931">
    <property type="entry name" value="HTH_LYSR"/>
    <property type="match status" value="1"/>
</dbReference>
<proteinExistence type="inferred from homology"/>
<reference evidence="6 7" key="1">
    <citation type="submission" date="2018-08" db="EMBL/GenBank/DDBJ databases">
        <title>Murine metabolic-syndrome-specific gut microbial biobank.</title>
        <authorList>
            <person name="Liu C."/>
        </authorList>
    </citation>
    <scope>NUCLEOTIDE SEQUENCE [LARGE SCALE GENOMIC DNA]</scope>
    <source>
        <strain evidence="6 7">28</strain>
    </source>
</reference>
<dbReference type="Pfam" id="PF03466">
    <property type="entry name" value="LysR_substrate"/>
    <property type="match status" value="1"/>
</dbReference>
<accession>A0A845QSJ8</accession>
<gene>
    <name evidence="6" type="ORF">D0435_15205</name>
</gene>
<keyword evidence="4" id="KW-0804">Transcription</keyword>
<evidence type="ECO:0000259" key="5">
    <source>
        <dbReference type="PROSITE" id="PS50931"/>
    </source>
</evidence>
<dbReference type="EMBL" id="QXWK01000048">
    <property type="protein sequence ID" value="NBH62988.1"/>
    <property type="molecule type" value="Genomic_DNA"/>
</dbReference>
<evidence type="ECO:0000313" key="6">
    <source>
        <dbReference type="EMBL" id="NBH62988.1"/>
    </source>
</evidence>
<comment type="similarity">
    <text evidence="1">Belongs to the LysR transcriptional regulatory family.</text>
</comment>
<keyword evidence="3" id="KW-0238">DNA-binding</keyword>